<keyword evidence="2" id="KW-0479">Metal-binding</keyword>
<dbReference type="PANTHER" id="PTHR24014:SF4">
    <property type="entry name" value="2-OXOGLUTARATE AND IRON-DEPENDENT OXYGENASE DOMAIN-CONTAINING PROTEIN 2"/>
    <property type="match status" value="1"/>
</dbReference>
<dbReference type="PANTHER" id="PTHR24014">
    <property type="entry name" value="2-OXOGLUTARATE AND IRON-DEPENDENT OXYGENASE DOMAIN-CONTAINING PROTEIN 2"/>
    <property type="match status" value="1"/>
</dbReference>
<reference evidence="8 9" key="1">
    <citation type="submission" date="2023-11" db="EMBL/GenBank/DDBJ databases">
        <title>Halocaridina rubra genome assembly.</title>
        <authorList>
            <person name="Smith C."/>
        </authorList>
    </citation>
    <scope>NUCLEOTIDE SEQUENCE [LARGE SCALE GENOMIC DNA]</scope>
    <source>
        <strain evidence="8">EP-1</strain>
        <tissue evidence="8">Whole</tissue>
    </source>
</reference>
<feature type="domain" description="Fe2OG dioxygenase" evidence="7">
    <location>
        <begin position="204"/>
        <end position="296"/>
    </location>
</feature>
<keyword evidence="5" id="KW-0560">Oxidoreductase</keyword>
<dbReference type="GO" id="GO:0051213">
    <property type="term" value="F:dioxygenase activity"/>
    <property type="evidence" value="ECO:0007669"/>
    <property type="project" value="UniProtKB-KW"/>
</dbReference>
<comment type="caution">
    <text evidence="8">The sequence shown here is derived from an EMBL/GenBank/DDBJ whole genome shotgun (WGS) entry which is preliminary data.</text>
</comment>
<dbReference type="InterPro" id="IPR005123">
    <property type="entry name" value="Oxoglu/Fe-dep_dioxygenase_dom"/>
</dbReference>
<dbReference type="GO" id="GO:0031418">
    <property type="term" value="F:L-ascorbic acid binding"/>
    <property type="evidence" value="ECO:0007669"/>
    <property type="project" value="UniProtKB-KW"/>
</dbReference>
<evidence type="ECO:0000313" key="9">
    <source>
        <dbReference type="Proteomes" id="UP001381693"/>
    </source>
</evidence>
<dbReference type="PROSITE" id="PS51471">
    <property type="entry name" value="FE2OG_OXY"/>
    <property type="match status" value="1"/>
</dbReference>
<dbReference type="Pfam" id="PF25238">
    <property type="entry name" value="OGFOD2-like"/>
    <property type="match status" value="1"/>
</dbReference>
<organism evidence="8 9">
    <name type="scientific">Halocaridina rubra</name>
    <name type="common">Hawaiian red shrimp</name>
    <dbReference type="NCBI Taxonomy" id="373956"/>
    <lineage>
        <taxon>Eukaryota</taxon>
        <taxon>Metazoa</taxon>
        <taxon>Ecdysozoa</taxon>
        <taxon>Arthropoda</taxon>
        <taxon>Crustacea</taxon>
        <taxon>Multicrustacea</taxon>
        <taxon>Malacostraca</taxon>
        <taxon>Eumalacostraca</taxon>
        <taxon>Eucarida</taxon>
        <taxon>Decapoda</taxon>
        <taxon>Pleocyemata</taxon>
        <taxon>Caridea</taxon>
        <taxon>Atyoidea</taxon>
        <taxon>Atyidae</taxon>
        <taxon>Halocaridina</taxon>
    </lineage>
</organism>
<accession>A0AAN8XAN9</accession>
<keyword evidence="3" id="KW-0847">Vitamin C</keyword>
<proteinExistence type="predicted"/>
<protein>
    <submittedName>
        <fullName evidence="8">2-oxoglutarate and iron-dependent oxygenase domain-containing protein 2</fullName>
    </submittedName>
</protein>
<gene>
    <name evidence="8" type="primary">OGFOD2</name>
    <name evidence="8" type="ORF">SK128_016331</name>
</gene>
<dbReference type="AlphaFoldDB" id="A0AAN8XAN9"/>
<evidence type="ECO:0000259" key="7">
    <source>
        <dbReference type="PROSITE" id="PS51471"/>
    </source>
</evidence>
<dbReference type="Proteomes" id="UP001381693">
    <property type="component" value="Unassembled WGS sequence"/>
</dbReference>
<evidence type="ECO:0000256" key="4">
    <source>
        <dbReference type="ARBA" id="ARBA00022964"/>
    </source>
</evidence>
<evidence type="ECO:0000256" key="6">
    <source>
        <dbReference type="ARBA" id="ARBA00023004"/>
    </source>
</evidence>
<evidence type="ECO:0000256" key="1">
    <source>
        <dbReference type="ARBA" id="ARBA00001961"/>
    </source>
</evidence>
<dbReference type="SMART" id="SM00702">
    <property type="entry name" value="P4Hc"/>
    <property type="match status" value="1"/>
</dbReference>
<name>A0AAN8XAN9_HALRR</name>
<evidence type="ECO:0000313" key="8">
    <source>
        <dbReference type="EMBL" id="KAK7080925.1"/>
    </source>
</evidence>
<dbReference type="EMBL" id="JAXCGZ010005749">
    <property type="protein sequence ID" value="KAK7080925.1"/>
    <property type="molecule type" value="Genomic_DNA"/>
</dbReference>
<dbReference type="GO" id="GO:0016705">
    <property type="term" value="F:oxidoreductase activity, acting on paired donors, with incorporation or reduction of molecular oxygen"/>
    <property type="evidence" value="ECO:0007669"/>
    <property type="project" value="InterPro"/>
</dbReference>
<keyword evidence="9" id="KW-1185">Reference proteome</keyword>
<evidence type="ECO:0000256" key="5">
    <source>
        <dbReference type="ARBA" id="ARBA00023002"/>
    </source>
</evidence>
<evidence type="ECO:0000256" key="3">
    <source>
        <dbReference type="ARBA" id="ARBA00022896"/>
    </source>
</evidence>
<dbReference type="InterPro" id="IPR006620">
    <property type="entry name" value="Pro_4_hyd_alph"/>
</dbReference>
<keyword evidence="4" id="KW-0223">Dioxygenase</keyword>
<dbReference type="GO" id="GO:0005506">
    <property type="term" value="F:iron ion binding"/>
    <property type="evidence" value="ECO:0007669"/>
    <property type="project" value="InterPro"/>
</dbReference>
<keyword evidence="6" id="KW-0408">Iron</keyword>
<comment type="cofactor">
    <cofactor evidence="1">
        <name>L-ascorbate</name>
        <dbReference type="ChEBI" id="CHEBI:38290"/>
    </cofactor>
</comment>
<sequence length="335" mass="38774">MLSTRFHVCQCYFTSNLFIKKYNQHITYINKEQFLLDYTEILKSKGCIDPTAVIPELETEILRRKKFHQDSWERRMKIAKEYKPLNPHIFTLQKGYLDPKFVELVKYASDPNATYEDLVKEIRCYQERIYTFPVFTKEFCNLLVNEIINFEESPLPKGRPNTMNRYGVSLGELGFDKFLTELRNVYITPLTRILYPDWGGASLDSNKAFIVKYEEDKDTDLDSHFDNAEITLNVPLNDNYLDGELYFGPMRTEESSRVTGIGHQMGIGLLHLGQQIHGALPISEGVRYNLILWMRSSQVRNQLCPMCDKKPTLVPVENGFGDGFTITEADVCSVT</sequence>
<evidence type="ECO:0000256" key="2">
    <source>
        <dbReference type="ARBA" id="ARBA00022723"/>
    </source>
</evidence>